<dbReference type="Gene3D" id="2.60.40.2700">
    <property type="match status" value="3"/>
</dbReference>
<name>A0A6J6CF84_9ZZZZ</name>
<proteinExistence type="predicted"/>
<organism evidence="1">
    <name type="scientific">freshwater metagenome</name>
    <dbReference type="NCBI Taxonomy" id="449393"/>
    <lineage>
        <taxon>unclassified sequences</taxon>
        <taxon>metagenomes</taxon>
        <taxon>ecological metagenomes</taxon>
    </lineage>
</organism>
<dbReference type="EMBL" id="CAEZSL010000145">
    <property type="protein sequence ID" value="CAB4549785.1"/>
    <property type="molecule type" value="Genomic_DNA"/>
</dbReference>
<dbReference type="AlphaFoldDB" id="A0A6J6CF84"/>
<sequence>MAVVWLRNIVAPTVSGTAEVGATLSANKGTWTGYSTPTFTFQWYACTQKVTSATQTVPGTCATINVATQTTYTLTSTQLGKYITVKVTGTSAGTDPVSSLSVSTSTKVLTQTAATTKPTLTGAAKVGATLSANKGTWTGSSTPTLTYQWYACTQKVTSATQTVPATCATINAATQTTLTLTSTHQGKHITVKVTGTSAGTDPVSWLSVSTSTKVLMRATATTKPTLTGTAKVGAKLTANEGTWTGSPAPTFTYQWYACTQKVSSATQTVPSTCQAINGQTKTTLTLTSTHQGKYITVKVTGTSNGTPATLWLAKTTTKVS</sequence>
<gene>
    <name evidence="1" type="ORF">UFOPK1421_01201</name>
</gene>
<protein>
    <submittedName>
        <fullName evidence="1">Unannotated protein</fullName>
    </submittedName>
</protein>
<reference evidence="1" key="1">
    <citation type="submission" date="2020-05" db="EMBL/GenBank/DDBJ databases">
        <authorList>
            <person name="Chiriac C."/>
            <person name="Salcher M."/>
            <person name="Ghai R."/>
            <person name="Kavagutti S V."/>
        </authorList>
    </citation>
    <scope>NUCLEOTIDE SEQUENCE</scope>
</reference>
<accession>A0A6J6CF84</accession>
<evidence type="ECO:0000313" key="1">
    <source>
        <dbReference type="EMBL" id="CAB4549785.1"/>
    </source>
</evidence>